<keyword evidence="2" id="KW-1185">Reference proteome</keyword>
<name>A0A6M0JZS3_9GAMM</name>
<dbReference type="AlphaFoldDB" id="A0A6M0JZS3"/>
<dbReference type="Proteomes" id="UP000483379">
    <property type="component" value="Unassembled WGS sequence"/>
</dbReference>
<evidence type="ECO:0000313" key="1">
    <source>
        <dbReference type="EMBL" id="NEV63038.1"/>
    </source>
</evidence>
<organism evidence="1 2">
    <name type="scientific">Thiorhodococcus minor</name>
    <dbReference type="NCBI Taxonomy" id="57489"/>
    <lineage>
        <taxon>Bacteria</taxon>
        <taxon>Pseudomonadati</taxon>
        <taxon>Pseudomonadota</taxon>
        <taxon>Gammaproteobacteria</taxon>
        <taxon>Chromatiales</taxon>
        <taxon>Chromatiaceae</taxon>
        <taxon>Thiorhodococcus</taxon>
    </lineage>
</organism>
<comment type="caution">
    <text evidence="1">The sequence shown here is derived from an EMBL/GenBank/DDBJ whole genome shotgun (WGS) entry which is preliminary data.</text>
</comment>
<reference evidence="1 2" key="1">
    <citation type="submission" date="2020-02" db="EMBL/GenBank/DDBJ databases">
        <title>Genome sequences of Thiorhodococcus mannitoliphagus and Thiorhodococcus minor, purple sulfur photosynthetic bacteria in the gammaproteobacterial family, Chromatiaceae.</title>
        <authorList>
            <person name="Aviles F.A."/>
            <person name="Meyer T.E."/>
            <person name="Kyndt J.A."/>
        </authorList>
    </citation>
    <scope>NUCLEOTIDE SEQUENCE [LARGE SCALE GENOMIC DNA]</scope>
    <source>
        <strain evidence="1 2">DSM 11518</strain>
    </source>
</reference>
<dbReference type="EMBL" id="JAAIJQ010000040">
    <property type="protein sequence ID" value="NEV63038.1"/>
    <property type="molecule type" value="Genomic_DNA"/>
</dbReference>
<sequence length="90" mass="9407">MADTLGRKGHTHVYQVSYGEEACVARTIVRAYSAAGERLFLAKQHGALEPADGRPGFEVSPLSPDGLWPTPPWPCGCGAPTRLGGLGACA</sequence>
<gene>
    <name evidence="1" type="ORF">G3446_14270</name>
</gene>
<dbReference type="RefSeq" id="WP_164453503.1">
    <property type="nucleotide sequence ID" value="NZ_JAAIJQ010000040.1"/>
</dbReference>
<accession>A0A6M0JZS3</accession>
<protein>
    <submittedName>
        <fullName evidence="1">Uncharacterized protein</fullName>
    </submittedName>
</protein>
<proteinExistence type="predicted"/>
<evidence type="ECO:0000313" key="2">
    <source>
        <dbReference type="Proteomes" id="UP000483379"/>
    </source>
</evidence>